<evidence type="ECO:0000256" key="1">
    <source>
        <dbReference type="SAM" id="Phobius"/>
    </source>
</evidence>
<dbReference type="AlphaFoldDB" id="A9A165"/>
<keyword evidence="1" id="KW-0812">Transmembrane</keyword>
<name>A9A165_NITMS</name>
<dbReference type="eggNOG" id="arCOG08819">
    <property type="taxonomic scope" value="Archaea"/>
</dbReference>
<proteinExistence type="predicted"/>
<keyword evidence="1" id="KW-0472">Membrane</keyword>
<dbReference type="EMBL" id="CP000866">
    <property type="protein sequence ID" value="ABX12351.1"/>
    <property type="molecule type" value="Genomic_DNA"/>
</dbReference>
<sequence length="240" mass="26109">MYFPQMENFYKKISKVGSSPITILVNFRFSQNIMQKRTSYTISAAVLFTVFTTAVIPFDFEKNDFEQKFYGFATIEKIDANGNNVFTQQVHNRLVDTGETFLLEQTFQDSNSASDNTQIGAICVSDEAQTPAESDTASTFDSGNSIAENNCKEDTSVTISSQTAQVGPLTFQAGSTNVANGDTIRSIGICTNRAASDADYNNCATASGILFSVIDTSDVTLNSGETVQITYTFDITSDTT</sequence>
<evidence type="ECO:0000313" key="2">
    <source>
        <dbReference type="EMBL" id="ABX12351.1"/>
    </source>
</evidence>
<accession>A9A165</accession>
<keyword evidence="3" id="KW-1185">Reference proteome</keyword>
<protein>
    <submittedName>
        <fullName evidence="2">Uncharacterized protein</fullName>
    </submittedName>
</protein>
<keyword evidence="1" id="KW-1133">Transmembrane helix</keyword>
<organism evidence="2 3">
    <name type="scientific">Nitrosopumilus maritimus (strain SCM1)</name>
    <dbReference type="NCBI Taxonomy" id="436308"/>
    <lineage>
        <taxon>Archaea</taxon>
        <taxon>Nitrososphaerota</taxon>
        <taxon>Nitrososphaeria</taxon>
        <taxon>Nitrosopumilales</taxon>
        <taxon>Nitrosopumilaceae</taxon>
        <taxon>Nitrosopumilus</taxon>
    </lineage>
</organism>
<reference evidence="2 3" key="1">
    <citation type="journal article" date="2010" name="Proc. Natl. Acad. Sci. U.S.A.">
        <title>Nitrosopumilus maritimus genome reveals unique mechanisms for nitrification and autotrophy in globally distributed marine crenarchaea.</title>
        <authorList>
            <person name="Walker C.B."/>
            <person name="de la Torre J.R."/>
            <person name="Klotz M.G."/>
            <person name="Urakawa H."/>
            <person name="Pinel N."/>
            <person name="Arp D.J."/>
            <person name="Brochier-Armanet C."/>
            <person name="Chain P.S."/>
            <person name="Chan P.P."/>
            <person name="Gollabgir A."/>
            <person name="Hemp J."/>
            <person name="Hugler M."/>
            <person name="Karr E.A."/>
            <person name="Konneke M."/>
            <person name="Shin M."/>
            <person name="Lawton T.J."/>
            <person name="Lowe T."/>
            <person name="Martens-Habbena W."/>
            <person name="Sayavedra-Soto L.A."/>
            <person name="Lang D."/>
            <person name="Sievert S.M."/>
            <person name="Rosenzweig A.C."/>
            <person name="Manning G."/>
            <person name="Stahl D.A."/>
        </authorList>
    </citation>
    <scope>NUCLEOTIDE SEQUENCE [LARGE SCALE GENOMIC DNA]</scope>
    <source>
        <strain evidence="2 3">SCM1</strain>
    </source>
</reference>
<dbReference type="InParanoid" id="A9A165"/>
<feature type="transmembrane region" description="Helical" evidence="1">
    <location>
        <begin position="38"/>
        <end position="58"/>
    </location>
</feature>
<evidence type="ECO:0000313" key="3">
    <source>
        <dbReference type="Proteomes" id="UP000000792"/>
    </source>
</evidence>
<gene>
    <name evidence="2" type="ordered locus">Nmar_0455</name>
</gene>
<dbReference type="EnsemblBacteria" id="ABX12351">
    <property type="protein sequence ID" value="ABX12351"/>
    <property type="gene ID" value="Nmar_0455"/>
</dbReference>
<dbReference type="Proteomes" id="UP000000792">
    <property type="component" value="Chromosome"/>
</dbReference>
<dbReference type="HOGENOM" id="CLU_075233_0_0_2"/>
<dbReference type="KEGG" id="nmr:Nmar_0455"/>